<dbReference type="Proteomes" id="UP000663828">
    <property type="component" value="Unassembled WGS sequence"/>
</dbReference>
<accession>A0A816CLS8</accession>
<feature type="transmembrane region" description="Helical" evidence="1">
    <location>
        <begin position="67"/>
        <end position="87"/>
    </location>
</feature>
<evidence type="ECO:0000256" key="2">
    <source>
        <dbReference type="SAM" id="SignalP"/>
    </source>
</evidence>
<keyword evidence="1" id="KW-1133">Transmembrane helix</keyword>
<keyword evidence="2" id="KW-0732">Signal</keyword>
<name>A0A816CLS8_ADIRI</name>
<keyword evidence="1" id="KW-0812">Transmembrane</keyword>
<comment type="caution">
    <text evidence="3">The sequence shown here is derived from an EMBL/GenBank/DDBJ whole genome shotgun (WGS) entry which is preliminary data.</text>
</comment>
<sequence>MLPMNNHIGSSLCILLIQQIFRIQTADVCYWRNQSTIVMINCDDSCCMGIASSPDSACCSSTSWSTLAIPILIVIGICLLAICFVYFRPLLKTCCCGCHLPCAHRSRISSASSTSPHTNHVYHINNDDLPDYETISKDSQRKEVTPPPYTFVTTHPTDFGLETRVPSAPPQYRSRANSAIINPITPVHS</sequence>
<evidence type="ECO:0000256" key="1">
    <source>
        <dbReference type="SAM" id="Phobius"/>
    </source>
</evidence>
<protein>
    <submittedName>
        <fullName evidence="3">Uncharacterized protein</fullName>
    </submittedName>
</protein>
<gene>
    <name evidence="3" type="ORF">XAT740_LOCUS50563</name>
</gene>
<organism evidence="3 4">
    <name type="scientific">Adineta ricciae</name>
    <name type="common">Rotifer</name>
    <dbReference type="NCBI Taxonomy" id="249248"/>
    <lineage>
        <taxon>Eukaryota</taxon>
        <taxon>Metazoa</taxon>
        <taxon>Spiralia</taxon>
        <taxon>Gnathifera</taxon>
        <taxon>Rotifera</taxon>
        <taxon>Eurotatoria</taxon>
        <taxon>Bdelloidea</taxon>
        <taxon>Adinetida</taxon>
        <taxon>Adinetidae</taxon>
        <taxon>Adineta</taxon>
    </lineage>
</organism>
<keyword evidence="1" id="KW-0472">Membrane</keyword>
<feature type="signal peptide" evidence="2">
    <location>
        <begin position="1"/>
        <end position="25"/>
    </location>
</feature>
<evidence type="ECO:0000313" key="3">
    <source>
        <dbReference type="EMBL" id="CAF1623391.1"/>
    </source>
</evidence>
<dbReference type="EMBL" id="CAJNOR010007790">
    <property type="protein sequence ID" value="CAF1623391.1"/>
    <property type="molecule type" value="Genomic_DNA"/>
</dbReference>
<keyword evidence="4" id="KW-1185">Reference proteome</keyword>
<dbReference type="AlphaFoldDB" id="A0A816CLS8"/>
<evidence type="ECO:0000313" key="4">
    <source>
        <dbReference type="Proteomes" id="UP000663828"/>
    </source>
</evidence>
<reference evidence="3" key="1">
    <citation type="submission" date="2021-02" db="EMBL/GenBank/DDBJ databases">
        <authorList>
            <person name="Nowell W R."/>
        </authorList>
    </citation>
    <scope>NUCLEOTIDE SEQUENCE</scope>
</reference>
<proteinExistence type="predicted"/>
<feature type="chain" id="PRO_5033015665" evidence="2">
    <location>
        <begin position="26"/>
        <end position="189"/>
    </location>
</feature>